<feature type="region of interest" description="Disordered" evidence="1">
    <location>
        <begin position="169"/>
        <end position="200"/>
    </location>
</feature>
<sequence length="200" mass="21253">MPEKMQPSPPGVSSHQEDMPFALRNPVPKHFAGWVSFCGILFLAGGIFVLKNDYLSSDGGKVMIALGLLAILGETGVNCCLSMIKWKRGGGDTEHKIGESQLVTAVSSASLAPAPSPAEMRGPSPTLSSRNLVALLPPSPLIVRLEQPQSDDRTEVKCPRGANLLSLTPCSSTSNVRASEDEIPPSYDDVVKSATKRSQL</sequence>
<dbReference type="Proteomes" id="UP000838412">
    <property type="component" value="Chromosome 9"/>
</dbReference>
<gene>
    <name evidence="3" type="primary">Hypp5113</name>
    <name evidence="3" type="ORF">BLAG_LOCUS24750</name>
</gene>
<keyword evidence="2" id="KW-1133">Transmembrane helix</keyword>
<accession>A0A8K0AEC6</accession>
<proteinExistence type="predicted"/>
<feature type="transmembrane region" description="Helical" evidence="2">
    <location>
        <begin position="62"/>
        <end position="81"/>
    </location>
</feature>
<evidence type="ECO:0000313" key="4">
    <source>
        <dbReference type="Proteomes" id="UP000838412"/>
    </source>
</evidence>
<evidence type="ECO:0000256" key="2">
    <source>
        <dbReference type="SAM" id="Phobius"/>
    </source>
</evidence>
<dbReference type="OrthoDB" id="371494at2759"/>
<protein>
    <submittedName>
        <fullName evidence="3">Hypp5113 protein</fullName>
    </submittedName>
</protein>
<keyword evidence="2" id="KW-0812">Transmembrane</keyword>
<name>A0A8K0AEC6_BRALA</name>
<evidence type="ECO:0000313" key="3">
    <source>
        <dbReference type="EMBL" id="CAH1273389.1"/>
    </source>
</evidence>
<keyword evidence="4" id="KW-1185">Reference proteome</keyword>
<keyword evidence="2" id="KW-0472">Membrane</keyword>
<organism evidence="3 4">
    <name type="scientific">Branchiostoma lanceolatum</name>
    <name type="common">Common lancelet</name>
    <name type="synonym">Amphioxus lanceolatum</name>
    <dbReference type="NCBI Taxonomy" id="7740"/>
    <lineage>
        <taxon>Eukaryota</taxon>
        <taxon>Metazoa</taxon>
        <taxon>Chordata</taxon>
        <taxon>Cephalochordata</taxon>
        <taxon>Leptocardii</taxon>
        <taxon>Amphioxiformes</taxon>
        <taxon>Branchiostomatidae</taxon>
        <taxon>Branchiostoma</taxon>
    </lineage>
</organism>
<dbReference type="EMBL" id="OV696694">
    <property type="protein sequence ID" value="CAH1273389.1"/>
    <property type="molecule type" value="Genomic_DNA"/>
</dbReference>
<dbReference type="AlphaFoldDB" id="A0A8K0AEC6"/>
<feature type="transmembrane region" description="Helical" evidence="2">
    <location>
        <begin position="31"/>
        <end position="50"/>
    </location>
</feature>
<evidence type="ECO:0000256" key="1">
    <source>
        <dbReference type="SAM" id="MobiDB-lite"/>
    </source>
</evidence>
<reference evidence="3" key="1">
    <citation type="submission" date="2022-01" db="EMBL/GenBank/DDBJ databases">
        <authorList>
            <person name="Braso-Vives M."/>
        </authorList>
    </citation>
    <scope>NUCLEOTIDE SEQUENCE</scope>
</reference>